<evidence type="ECO:0000256" key="10">
    <source>
        <dbReference type="RuleBase" id="RU365103"/>
    </source>
</evidence>
<dbReference type="GO" id="GO:0009245">
    <property type="term" value="P:lipid A biosynthetic process"/>
    <property type="evidence" value="ECO:0007669"/>
    <property type="project" value="TreeGrafter"/>
</dbReference>
<evidence type="ECO:0000256" key="8">
    <source>
        <dbReference type="PIRSR" id="PIRSR639901-1"/>
    </source>
</evidence>
<dbReference type="GO" id="GO:0009244">
    <property type="term" value="P:lipopolysaccharide core region biosynthetic process"/>
    <property type="evidence" value="ECO:0007669"/>
    <property type="project" value="UniProtKB-UniRule"/>
</dbReference>
<keyword evidence="5 10" id="KW-0808">Transferase</keyword>
<evidence type="ECO:0000313" key="12">
    <source>
        <dbReference type="EMBL" id="XBY43164.1"/>
    </source>
</evidence>
<accession>A0AAU7X5N5</accession>
<sequence>MGDRTAEAALRLWRRLGFVLAPAARLVLGARLRRGKEDARRGSERLGRSPLARPDEPIAWVHAASVGETMSVITLVERLIARGFVVVMTSGTVASAEIAAARLPNRAIHQYVPVDLAPYVSRFLDHWRPSLAVFVESEIWPVTVLELCERGIPQVLVNARMSERSARRWGHLPSFARSIFGRLALVLAQSEADAERLRGLGARPVFTAGNLKFDGRLLSVDRAELDTLAAQIGDRPRWVAASTHAREEAAAADAHLRLAERFPGLLTIVAPRHPGRRDEILTEFRARGLRVALRSAGETPGPETDVYLCDTIGEMGLVFRLAAVTFLGGSLAPIGGHNPIEPGLVGVAIVHGPNVGNATEIYDGLREADASVMVQDPAELAEAIGRLLADPVEAAAIANRAHAVVERSAGVLDRTLASLDPLIVRALAADAASVVAQPGILPGARSGARSGAGPGAGP</sequence>
<protein>
    <recommendedName>
        <fullName evidence="4 10">3-deoxy-D-manno-octulosonic acid transferase</fullName>
        <shortName evidence="10">Kdo transferase</shortName>
        <ecNumber evidence="3 10">2.4.99.12</ecNumber>
    </recommendedName>
    <alternativeName>
        <fullName evidence="6 10">Lipid IV(A) 3-deoxy-D-manno-octulosonic acid transferase</fullName>
    </alternativeName>
</protein>
<organism evidence="12">
    <name type="scientific">Methyloraptor flagellatus</name>
    <dbReference type="NCBI Taxonomy" id="3162530"/>
    <lineage>
        <taxon>Bacteria</taxon>
        <taxon>Pseudomonadati</taxon>
        <taxon>Pseudomonadota</taxon>
        <taxon>Alphaproteobacteria</taxon>
        <taxon>Hyphomicrobiales</taxon>
        <taxon>Ancalomicrobiaceae</taxon>
        <taxon>Methyloraptor</taxon>
    </lineage>
</organism>
<feature type="active site" description="Proton acceptor" evidence="8">
    <location>
        <position position="68"/>
    </location>
</feature>
<proteinExistence type="inferred from homology"/>
<dbReference type="RefSeq" id="WP_407048266.1">
    <property type="nucleotide sequence ID" value="NZ_CP158568.1"/>
</dbReference>
<feature type="domain" description="3-deoxy-D-manno-octulosonic-acid transferase N-terminal" evidence="11">
    <location>
        <begin position="43"/>
        <end position="214"/>
    </location>
</feature>
<keyword evidence="12" id="KW-0328">Glycosyltransferase</keyword>
<dbReference type="SUPFAM" id="SSF53756">
    <property type="entry name" value="UDP-Glycosyltransferase/glycogen phosphorylase"/>
    <property type="match status" value="1"/>
</dbReference>
<dbReference type="GO" id="GO:0043842">
    <property type="term" value="F:Kdo transferase activity"/>
    <property type="evidence" value="ECO:0007669"/>
    <property type="project" value="UniProtKB-EC"/>
</dbReference>
<name>A0AAU7X5N5_9HYPH</name>
<evidence type="ECO:0000256" key="7">
    <source>
        <dbReference type="ARBA" id="ARBA00049183"/>
    </source>
</evidence>
<dbReference type="AlphaFoldDB" id="A0AAU7X5N5"/>
<evidence type="ECO:0000256" key="2">
    <source>
        <dbReference type="ARBA" id="ARBA00004713"/>
    </source>
</evidence>
<dbReference type="InterPro" id="IPR007507">
    <property type="entry name" value="Glycos_transf_N"/>
</dbReference>
<keyword evidence="10" id="KW-0472">Membrane</keyword>
<dbReference type="KEGG" id="mflg:ABS361_13755"/>
<feature type="site" description="Transition state stabilizer" evidence="9">
    <location>
        <position position="136"/>
    </location>
</feature>
<reference evidence="12" key="1">
    <citation type="submission" date="2024-06" db="EMBL/GenBank/DDBJ databases">
        <title>Methylostella associata gen. nov., sp. nov., a novel Ancalomicrobiaceae-affiliated facultatively methylotrophic bacteria that feed on methanotrophs of the genus Methylococcus.</title>
        <authorList>
            <person name="Saltykova V."/>
            <person name="Danilova O.V."/>
            <person name="Oshkin I.Y."/>
            <person name="Belova S.E."/>
            <person name="Pimenov N.V."/>
            <person name="Dedysh S.N."/>
        </authorList>
    </citation>
    <scope>NUCLEOTIDE SEQUENCE</scope>
    <source>
        <strain evidence="12">S20</strain>
    </source>
</reference>
<dbReference type="GO" id="GO:0005886">
    <property type="term" value="C:plasma membrane"/>
    <property type="evidence" value="ECO:0007669"/>
    <property type="project" value="UniProtKB-SubCell"/>
</dbReference>
<dbReference type="Gene3D" id="3.40.50.11720">
    <property type="entry name" value="3-Deoxy-D-manno-octulosonic-acid transferase, N-terminal domain"/>
    <property type="match status" value="1"/>
</dbReference>
<comment type="similarity">
    <text evidence="10">Belongs to the glycosyltransferase group 1 family.</text>
</comment>
<gene>
    <name evidence="12" type="ORF">ABS361_13755</name>
</gene>
<dbReference type="EMBL" id="CP158568">
    <property type="protein sequence ID" value="XBY43164.1"/>
    <property type="molecule type" value="Genomic_DNA"/>
</dbReference>
<dbReference type="PANTHER" id="PTHR42755:SF1">
    <property type="entry name" value="3-DEOXY-D-MANNO-OCTULOSONIC ACID TRANSFERASE, MITOCHONDRIAL-RELATED"/>
    <property type="match status" value="1"/>
</dbReference>
<comment type="function">
    <text evidence="1 10">Involved in lipopolysaccharide (LPS) biosynthesis. Catalyzes the transfer of 3-deoxy-D-manno-octulosonate (Kdo) residue(s) from CMP-Kdo to lipid IV(A), the tetraacyldisaccharide-1,4'-bisphosphate precursor of lipid A.</text>
</comment>
<dbReference type="EC" id="2.4.99.12" evidence="3 10"/>
<dbReference type="PANTHER" id="PTHR42755">
    <property type="entry name" value="3-DEOXY-MANNO-OCTULOSONATE CYTIDYLYLTRANSFERASE"/>
    <property type="match status" value="1"/>
</dbReference>
<keyword evidence="10" id="KW-0448">Lipopolysaccharide biosynthesis</keyword>
<evidence type="ECO:0000256" key="5">
    <source>
        <dbReference type="ARBA" id="ARBA00022679"/>
    </source>
</evidence>
<dbReference type="Gene3D" id="3.40.50.2000">
    <property type="entry name" value="Glycogen Phosphorylase B"/>
    <property type="match status" value="1"/>
</dbReference>
<evidence type="ECO:0000256" key="6">
    <source>
        <dbReference type="ARBA" id="ARBA00031445"/>
    </source>
</evidence>
<feature type="site" description="Transition state stabilizer" evidence="9">
    <location>
        <position position="212"/>
    </location>
</feature>
<evidence type="ECO:0000256" key="9">
    <source>
        <dbReference type="PIRSR" id="PIRSR639901-2"/>
    </source>
</evidence>
<comment type="pathway">
    <text evidence="2 10">Bacterial outer membrane biogenesis; LPS core biosynthesis.</text>
</comment>
<comment type="subcellular location">
    <subcellularLocation>
        <location evidence="10">Cell membrane</location>
    </subcellularLocation>
</comment>
<evidence type="ECO:0000259" key="11">
    <source>
        <dbReference type="Pfam" id="PF04413"/>
    </source>
</evidence>
<evidence type="ECO:0000256" key="1">
    <source>
        <dbReference type="ARBA" id="ARBA00003394"/>
    </source>
</evidence>
<dbReference type="InterPro" id="IPR038107">
    <property type="entry name" value="Glycos_transf_N_sf"/>
</dbReference>
<dbReference type="Pfam" id="PF04413">
    <property type="entry name" value="Glycos_transf_N"/>
    <property type="match status" value="1"/>
</dbReference>
<keyword evidence="10" id="KW-1003">Cell membrane</keyword>
<evidence type="ECO:0000256" key="3">
    <source>
        <dbReference type="ARBA" id="ARBA00012621"/>
    </source>
</evidence>
<dbReference type="InterPro" id="IPR039901">
    <property type="entry name" value="Kdotransferase"/>
</dbReference>
<evidence type="ECO:0000256" key="4">
    <source>
        <dbReference type="ARBA" id="ARBA00019077"/>
    </source>
</evidence>
<comment type="catalytic activity">
    <reaction evidence="7 10">
        <text>lipid IVA (E. coli) + CMP-3-deoxy-beta-D-manno-octulosonate = alpha-Kdo-(2-&gt;6)-lipid IVA (E. coli) + CMP + H(+)</text>
        <dbReference type="Rhea" id="RHEA:28066"/>
        <dbReference type="ChEBI" id="CHEBI:15378"/>
        <dbReference type="ChEBI" id="CHEBI:58603"/>
        <dbReference type="ChEBI" id="CHEBI:60364"/>
        <dbReference type="ChEBI" id="CHEBI:60377"/>
        <dbReference type="ChEBI" id="CHEBI:85987"/>
        <dbReference type="EC" id="2.4.99.12"/>
    </reaction>
</comment>